<protein>
    <submittedName>
        <fullName evidence="3">Dihydrodipicolinate synthase family protein</fullName>
    </submittedName>
</protein>
<dbReference type="CDD" id="cd00408">
    <property type="entry name" value="DHDPS-like"/>
    <property type="match status" value="1"/>
</dbReference>
<reference evidence="3 4" key="1">
    <citation type="submission" date="2020-10" db="EMBL/GenBank/DDBJ databases">
        <title>High risk of septic shock deaths with Enterobacter bugandensis among Enterobacter cloacae complex isolates that physiologically colonize newborns in neonatal intensive care unit bis.</title>
        <authorList>
            <person name="Girlich D."/>
            <person name="Ouzani S."/>
            <person name="Emeraud C."/>
            <person name="Bonnin R.A."/>
            <person name="Gauthier L."/>
            <person name="Le Sache N."/>
            <person name="Mokhtari M."/>
            <person name="Langlois I."/>
            <person name="Begasse C."/>
            <person name="Arangia N."/>
            <person name="Fournier S."/>
            <person name="Fortineau N."/>
            <person name="Naas T."/>
            <person name="Dortet L."/>
        </authorList>
    </citation>
    <scope>NUCLEOTIDE SEQUENCE [LARGE SCALE GENOMIC DNA]</scope>
    <source>
        <strain evidence="3 4">P40RS</strain>
    </source>
</reference>
<comment type="caution">
    <text evidence="3">The sequence shown here is derived from an EMBL/GenBank/DDBJ whole genome shotgun (WGS) entry which is preliminary data.</text>
</comment>
<dbReference type="PANTHER" id="PTHR42849">
    <property type="entry name" value="N-ACETYLNEURAMINATE LYASE"/>
    <property type="match status" value="1"/>
</dbReference>
<dbReference type="PIRSF" id="PIRSF001365">
    <property type="entry name" value="DHDPS"/>
    <property type="match status" value="1"/>
</dbReference>
<dbReference type="EMBL" id="JADBRO010000025">
    <property type="protein sequence ID" value="MBE4856230.1"/>
    <property type="molecule type" value="Genomic_DNA"/>
</dbReference>
<evidence type="ECO:0000256" key="2">
    <source>
        <dbReference type="PIRNR" id="PIRNR001365"/>
    </source>
</evidence>
<keyword evidence="4" id="KW-1185">Reference proteome</keyword>
<dbReference type="Gene3D" id="3.20.20.70">
    <property type="entry name" value="Aldolase class I"/>
    <property type="match status" value="1"/>
</dbReference>
<evidence type="ECO:0000313" key="3">
    <source>
        <dbReference type="EMBL" id="MBE4856230.1"/>
    </source>
</evidence>
<dbReference type="SMART" id="SM01130">
    <property type="entry name" value="DHDPS"/>
    <property type="match status" value="1"/>
</dbReference>
<evidence type="ECO:0000256" key="1">
    <source>
        <dbReference type="ARBA" id="ARBA00023239"/>
    </source>
</evidence>
<dbReference type="Pfam" id="PF00701">
    <property type="entry name" value="DHDPS"/>
    <property type="match status" value="1"/>
</dbReference>
<dbReference type="Proteomes" id="UP001296720">
    <property type="component" value="Unassembled WGS sequence"/>
</dbReference>
<keyword evidence="1 2" id="KW-0456">Lyase</keyword>
<name>A0ABR9QBM3_9ENTR</name>
<accession>A0ABR9QBM3</accession>
<evidence type="ECO:0000313" key="4">
    <source>
        <dbReference type="Proteomes" id="UP001296720"/>
    </source>
</evidence>
<dbReference type="PRINTS" id="PR00146">
    <property type="entry name" value="DHPICSNTHASE"/>
</dbReference>
<dbReference type="PANTHER" id="PTHR42849:SF1">
    <property type="entry name" value="N-ACETYLNEURAMINATE LYASE"/>
    <property type="match status" value="1"/>
</dbReference>
<organism evidence="3 4">
    <name type="scientific">Enterobacter pasteurii</name>
    <dbReference type="NCBI Taxonomy" id="3029761"/>
    <lineage>
        <taxon>Bacteria</taxon>
        <taxon>Pseudomonadati</taxon>
        <taxon>Pseudomonadota</taxon>
        <taxon>Gammaproteobacteria</taxon>
        <taxon>Enterobacterales</taxon>
        <taxon>Enterobacteriaceae</taxon>
        <taxon>Enterobacter</taxon>
        <taxon>Enterobacter cloacae complex</taxon>
    </lineage>
</organism>
<dbReference type="SUPFAM" id="SSF51569">
    <property type="entry name" value="Aldolase"/>
    <property type="match status" value="1"/>
</dbReference>
<dbReference type="RefSeq" id="WP_193355246.1">
    <property type="nucleotide sequence ID" value="NZ_JADBRO010000025.1"/>
</dbReference>
<dbReference type="InterPro" id="IPR013785">
    <property type="entry name" value="Aldolase_TIM"/>
</dbReference>
<sequence>MFTGLSAFPLTPVTGNGVDEQGFINILTRLTAARVDSIGILGSTGSYAYLTREQRKRIATLAKQHAGDIPMMVCVGAVSTDAILHLVDDAQAAGANALLLPAVCYQTLRDDEVFSLFETVTHHVSVPVCIYDNPGTTHFTFTDELHGRLSSLEGVRSVKIPGVPVSPEAATERVAALRQQLRPDVTIGISGDAYAGLGLNAGCEVWYSVCGGLFPQTAKQITDAAAAQDHVRVTALTARLEPLWALFRKHGGSIRVIAAAAGVLELTDTDCLPRPLQSLSAADIADIAHVISTLDLK</sequence>
<gene>
    <name evidence="3" type="ORF">IM311_19385</name>
</gene>
<proteinExistence type="inferred from homology"/>
<dbReference type="InterPro" id="IPR002220">
    <property type="entry name" value="DapA-like"/>
</dbReference>
<comment type="similarity">
    <text evidence="2">Belongs to the DapA family.</text>
</comment>